<dbReference type="InterPro" id="IPR036236">
    <property type="entry name" value="Znf_C2H2_sf"/>
</dbReference>
<keyword evidence="2" id="KW-0677">Repeat</keyword>
<feature type="domain" description="C2H2-type" evidence="8">
    <location>
        <begin position="30"/>
        <end position="60"/>
    </location>
</feature>
<feature type="compositionally biased region" description="Polar residues" evidence="7">
    <location>
        <begin position="83"/>
        <end position="102"/>
    </location>
</feature>
<feature type="region of interest" description="Disordered" evidence="7">
    <location>
        <begin position="140"/>
        <end position="159"/>
    </location>
</feature>
<evidence type="ECO:0000256" key="6">
    <source>
        <dbReference type="PROSITE-ProRule" id="PRU00042"/>
    </source>
</evidence>
<protein>
    <submittedName>
        <fullName evidence="9">Zinc finger protein 628</fullName>
    </submittedName>
</protein>
<keyword evidence="3 6" id="KW-0863">Zinc-finger</keyword>
<dbReference type="SUPFAM" id="SSF57667">
    <property type="entry name" value="beta-beta-alpha zinc fingers"/>
    <property type="match status" value="2"/>
</dbReference>
<evidence type="ECO:0000256" key="4">
    <source>
        <dbReference type="ARBA" id="ARBA00022833"/>
    </source>
</evidence>
<dbReference type="GO" id="GO:0000978">
    <property type="term" value="F:RNA polymerase II cis-regulatory region sequence-specific DNA binding"/>
    <property type="evidence" value="ECO:0007669"/>
    <property type="project" value="TreeGrafter"/>
</dbReference>
<keyword evidence="1" id="KW-0479">Metal-binding</keyword>
<evidence type="ECO:0000259" key="8">
    <source>
        <dbReference type="PROSITE" id="PS50157"/>
    </source>
</evidence>
<keyword evidence="5" id="KW-0539">Nucleus</keyword>
<feature type="region of interest" description="Disordered" evidence="7">
    <location>
        <begin position="75"/>
        <end position="122"/>
    </location>
</feature>
<dbReference type="PANTHER" id="PTHR24393:SF34">
    <property type="entry name" value="PR_SET DOMAIN 13"/>
    <property type="match status" value="1"/>
</dbReference>
<keyword evidence="4" id="KW-0862">Zinc</keyword>
<dbReference type="GO" id="GO:0008270">
    <property type="term" value="F:zinc ion binding"/>
    <property type="evidence" value="ECO:0007669"/>
    <property type="project" value="UniProtKB-KW"/>
</dbReference>
<dbReference type="Pfam" id="PF13912">
    <property type="entry name" value="zf-C2H2_6"/>
    <property type="match status" value="2"/>
</dbReference>
<name>A0AA39Z4H2_9PEZI</name>
<evidence type="ECO:0000313" key="9">
    <source>
        <dbReference type="EMBL" id="KAK0663240.1"/>
    </source>
</evidence>
<dbReference type="Proteomes" id="UP001175001">
    <property type="component" value="Unassembled WGS sequence"/>
</dbReference>
<gene>
    <name evidence="9" type="primary">ZNF628</name>
    <name evidence="9" type="ORF">DIS24_g1425</name>
</gene>
<evidence type="ECO:0000256" key="2">
    <source>
        <dbReference type="ARBA" id="ARBA00022737"/>
    </source>
</evidence>
<keyword evidence="10" id="KW-1185">Reference proteome</keyword>
<evidence type="ECO:0000256" key="1">
    <source>
        <dbReference type="ARBA" id="ARBA00022723"/>
    </source>
</evidence>
<dbReference type="EMBL" id="JAUJDW010000004">
    <property type="protein sequence ID" value="KAK0663240.1"/>
    <property type="molecule type" value="Genomic_DNA"/>
</dbReference>
<feature type="domain" description="C2H2-type" evidence="8">
    <location>
        <begin position="59"/>
        <end position="89"/>
    </location>
</feature>
<sequence length="387" mass="42591">MASCNVCQRSFKSEQALRQHNEDSPAHRPIRCEPCNKPFQNLEALAQHNRDSPAHKNTYTCQPCNTPFPSSAALAKHVKDSPNHTTTVSAPRPKSTTTSAAGPQQQHTTTTTNNAAASPTHHHPCKTCGRTFLTASALSQHTRDAPKNHAAAAATQHPCPSCPGRSFGSASALAQHIRDAPSHHAANGASPHPLQRRRDTPLDLFFRSYPSFRYDPAKSPSASFADLRAHMGWNRRRRRNGQGYEEEDPAADEARERYVAALRRELEVWFGGEDDLANWQALCRAVGAVVPAAAEEKGCERALRGTHVNLVDLLAWAREEEGARRGGDDDGRRQTVKVFGSVGALAAYCKKTGKWFPLEDVEKAGEQGDGNVVIRHLLRRFTVKRLR</sequence>
<feature type="domain" description="C2H2-type" evidence="8">
    <location>
        <begin position="123"/>
        <end position="154"/>
    </location>
</feature>
<dbReference type="PROSITE" id="PS50157">
    <property type="entry name" value="ZINC_FINGER_C2H2_2"/>
    <property type="match status" value="4"/>
</dbReference>
<dbReference type="GO" id="GO:0001228">
    <property type="term" value="F:DNA-binding transcription activator activity, RNA polymerase II-specific"/>
    <property type="evidence" value="ECO:0007669"/>
    <property type="project" value="TreeGrafter"/>
</dbReference>
<feature type="domain" description="C2H2-type" evidence="8">
    <location>
        <begin position="2"/>
        <end position="29"/>
    </location>
</feature>
<proteinExistence type="predicted"/>
<evidence type="ECO:0000256" key="7">
    <source>
        <dbReference type="SAM" id="MobiDB-lite"/>
    </source>
</evidence>
<feature type="compositionally biased region" description="Low complexity" evidence="7">
    <location>
        <begin position="103"/>
        <end position="119"/>
    </location>
</feature>
<comment type="caution">
    <text evidence="9">The sequence shown here is derived from an EMBL/GenBank/DDBJ whole genome shotgun (WGS) entry which is preliminary data.</text>
</comment>
<dbReference type="GO" id="GO:0005634">
    <property type="term" value="C:nucleus"/>
    <property type="evidence" value="ECO:0007669"/>
    <property type="project" value="TreeGrafter"/>
</dbReference>
<evidence type="ECO:0000256" key="5">
    <source>
        <dbReference type="ARBA" id="ARBA00023242"/>
    </source>
</evidence>
<dbReference type="InterPro" id="IPR013087">
    <property type="entry name" value="Znf_C2H2_type"/>
</dbReference>
<reference evidence="9" key="1">
    <citation type="submission" date="2023-06" db="EMBL/GenBank/DDBJ databases">
        <title>Multi-omics analyses reveal the molecular pathogenesis toolkit of Lasiodiplodia hormozganensis, a cross-kingdom pathogen.</title>
        <authorList>
            <person name="Felix C."/>
            <person name="Meneses R."/>
            <person name="Goncalves M.F.M."/>
            <person name="Tilleman L."/>
            <person name="Duarte A.S."/>
            <person name="Jorrin-Novo J.V."/>
            <person name="Van De Peer Y."/>
            <person name="Deforce D."/>
            <person name="Van Nieuwerburgh F."/>
            <person name="Esteves A.C."/>
            <person name="Alves A."/>
        </authorList>
    </citation>
    <scope>NUCLEOTIDE SEQUENCE</scope>
    <source>
        <strain evidence="9">CBS 339.90</strain>
    </source>
</reference>
<dbReference type="Gene3D" id="3.30.160.60">
    <property type="entry name" value="Classic Zinc Finger"/>
    <property type="match status" value="2"/>
</dbReference>
<dbReference type="SMART" id="SM00355">
    <property type="entry name" value="ZnF_C2H2"/>
    <property type="match status" value="5"/>
</dbReference>
<dbReference type="AlphaFoldDB" id="A0AA39Z4H2"/>
<feature type="region of interest" description="Disordered" evidence="7">
    <location>
        <begin position="180"/>
        <end position="199"/>
    </location>
</feature>
<evidence type="ECO:0000313" key="10">
    <source>
        <dbReference type="Proteomes" id="UP001175001"/>
    </source>
</evidence>
<organism evidence="9 10">
    <name type="scientific">Lasiodiplodia hormozganensis</name>
    <dbReference type="NCBI Taxonomy" id="869390"/>
    <lineage>
        <taxon>Eukaryota</taxon>
        <taxon>Fungi</taxon>
        <taxon>Dikarya</taxon>
        <taxon>Ascomycota</taxon>
        <taxon>Pezizomycotina</taxon>
        <taxon>Dothideomycetes</taxon>
        <taxon>Dothideomycetes incertae sedis</taxon>
        <taxon>Botryosphaeriales</taxon>
        <taxon>Botryosphaeriaceae</taxon>
        <taxon>Lasiodiplodia</taxon>
    </lineage>
</organism>
<evidence type="ECO:0000256" key="3">
    <source>
        <dbReference type="ARBA" id="ARBA00022771"/>
    </source>
</evidence>
<dbReference type="PANTHER" id="PTHR24393">
    <property type="entry name" value="ZINC FINGER PROTEIN"/>
    <property type="match status" value="1"/>
</dbReference>
<accession>A0AA39Z4H2</accession>